<dbReference type="STRING" id="1641165.XM38_00220"/>
<dbReference type="OrthoDB" id="6286374at2"/>
<dbReference type="AlphaFoldDB" id="A0A1Z3HPT3"/>
<proteinExistence type="predicted"/>
<organism evidence="3 4">
    <name type="scientific">Halomicronema hongdechloris C2206</name>
    <dbReference type="NCBI Taxonomy" id="1641165"/>
    <lineage>
        <taxon>Bacteria</taxon>
        <taxon>Bacillati</taxon>
        <taxon>Cyanobacteriota</taxon>
        <taxon>Cyanophyceae</taxon>
        <taxon>Nodosilineales</taxon>
        <taxon>Nodosilineaceae</taxon>
        <taxon>Halomicronema</taxon>
    </lineage>
</organism>
<feature type="transmembrane region" description="Helical" evidence="2">
    <location>
        <begin position="453"/>
        <end position="471"/>
    </location>
</feature>
<keyword evidence="2" id="KW-0472">Membrane</keyword>
<dbReference type="Proteomes" id="UP000191901">
    <property type="component" value="Chromosome"/>
</dbReference>
<keyword evidence="1" id="KW-0175">Coiled coil</keyword>
<evidence type="ECO:0000313" key="3">
    <source>
        <dbReference type="EMBL" id="ASC72256.1"/>
    </source>
</evidence>
<evidence type="ECO:0000256" key="1">
    <source>
        <dbReference type="SAM" id="Coils"/>
    </source>
</evidence>
<name>A0A1Z3HPT3_9CYAN</name>
<evidence type="ECO:0000313" key="4">
    <source>
        <dbReference type="Proteomes" id="UP000191901"/>
    </source>
</evidence>
<sequence>MNFPLVLDIALGLIFIYFILSLLASEIQEIIGTLLQWRAEHLKQSIEGLLAGNDVASAAAARDLSDRLYGSPLIRSLNHEARGSFGRCIRSLLHGLGQGYRWITRTRNVFGRATSGPSYIPADAFANSLLESLQLEPLQQLLASGRLKQLVEERLLLPINHVLNDFKASMANETLLDPERRQLEQSIRQILVDFQERRVTLADTLERLLAQLDEFMAMAQEVLPADHHLSQTFLRRVNSLKRQLATNSQEKAALLNQLWPSLKEVLTVFEEDSPLRRQLLSAEALGNPQVKALATHVRQQVLPDSLKASLMVLAEKGQQKAAQMEDEINQMETAVATWFNRGMDRASGVYKRNAKAVALILGVAIAIIVNADSLHIATRLATDPTVRLAVTQAAEQYAPEASSGDLQQDLRQMQDAVNTSLDALPFPLGHSETVVRQQQLAEAEWPLPVPRRILGWLISGIAIAMGANFWFDLLKKVIGVRSSGKAEK</sequence>
<dbReference type="RefSeq" id="WP_080804844.1">
    <property type="nucleotide sequence ID" value="NZ_CP021983.2"/>
</dbReference>
<dbReference type="EMBL" id="CP021983">
    <property type="protein sequence ID" value="ASC72256.1"/>
    <property type="molecule type" value="Genomic_DNA"/>
</dbReference>
<protein>
    <submittedName>
        <fullName evidence="3">Uncharacterized protein</fullName>
    </submittedName>
</protein>
<keyword evidence="4" id="KW-1185">Reference proteome</keyword>
<feature type="transmembrane region" description="Helical" evidence="2">
    <location>
        <begin position="6"/>
        <end position="24"/>
    </location>
</feature>
<feature type="transmembrane region" description="Helical" evidence="2">
    <location>
        <begin position="356"/>
        <end position="377"/>
    </location>
</feature>
<gene>
    <name evidence="3" type="ORF">XM38_032110</name>
</gene>
<feature type="coiled-coil region" evidence="1">
    <location>
        <begin position="314"/>
        <end position="341"/>
    </location>
</feature>
<dbReference type="KEGG" id="hhg:XM38_032110"/>
<reference evidence="3 4" key="1">
    <citation type="journal article" date="2016" name="Biochim. Biophys. Acta">
        <title>Characterization of red-shifted phycobilisomes isolated from the chlorophyll f-containing cyanobacterium Halomicronema hongdechloris.</title>
        <authorList>
            <person name="Li Y."/>
            <person name="Lin Y."/>
            <person name="Garvey C.J."/>
            <person name="Birch D."/>
            <person name="Corkery R.W."/>
            <person name="Loughlin P.C."/>
            <person name="Scheer H."/>
            <person name="Willows R.D."/>
            <person name="Chen M."/>
        </authorList>
    </citation>
    <scope>NUCLEOTIDE SEQUENCE [LARGE SCALE GENOMIC DNA]</scope>
    <source>
        <strain evidence="3 4">C2206</strain>
    </source>
</reference>
<accession>A0A1Z3HPT3</accession>
<keyword evidence="2" id="KW-1133">Transmembrane helix</keyword>
<keyword evidence="2" id="KW-0812">Transmembrane</keyword>
<evidence type="ECO:0000256" key="2">
    <source>
        <dbReference type="SAM" id="Phobius"/>
    </source>
</evidence>